<evidence type="ECO:0008006" key="3">
    <source>
        <dbReference type="Google" id="ProtNLM"/>
    </source>
</evidence>
<reference evidence="1 2" key="1">
    <citation type="submission" date="2018-05" db="EMBL/GenBank/DDBJ databases">
        <title>Vancomycin-resistant Enterococcus faecium strain from Chelyabinsk, Russia.</title>
        <authorList>
            <person name="Gostev V."/>
            <person name="Goncharov A."/>
            <person name="Kolodzhieva V."/>
            <person name="Suvorov A."/>
            <person name="Sidorenko S."/>
            <person name="Zueva L."/>
        </authorList>
    </citation>
    <scope>NUCLEOTIDE SEQUENCE [LARGE SCALE GENOMIC DNA]</scope>
    <source>
        <strain evidence="1 2">20</strain>
    </source>
</reference>
<sequence>MLAHCSAFILLFFLVFFDYSTPPKKIKRPQGISFPEPLEPPPAEMERAHPLFISFSYRFSQSNTTVPLPVALQAPFSLL</sequence>
<dbReference type="AlphaFoldDB" id="A0AB73TL94"/>
<evidence type="ECO:0000313" key="2">
    <source>
        <dbReference type="Proteomes" id="UP000249070"/>
    </source>
</evidence>
<dbReference type="EMBL" id="QHGU01000226">
    <property type="protein sequence ID" value="PZM51742.1"/>
    <property type="molecule type" value="Genomic_DNA"/>
</dbReference>
<proteinExistence type="predicted"/>
<name>A0AB73TL94_ENTFC</name>
<organism evidence="1 2">
    <name type="scientific">Enterococcus faecium</name>
    <name type="common">Streptococcus faecium</name>
    <dbReference type="NCBI Taxonomy" id="1352"/>
    <lineage>
        <taxon>Bacteria</taxon>
        <taxon>Bacillati</taxon>
        <taxon>Bacillota</taxon>
        <taxon>Bacilli</taxon>
        <taxon>Lactobacillales</taxon>
        <taxon>Enterococcaceae</taxon>
        <taxon>Enterococcus</taxon>
    </lineage>
</organism>
<evidence type="ECO:0000313" key="1">
    <source>
        <dbReference type="EMBL" id="PZM51742.1"/>
    </source>
</evidence>
<dbReference type="Proteomes" id="UP000249070">
    <property type="component" value="Unassembled WGS sequence"/>
</dbReference>
<gene>
    <name evidence="1" type="ORF">DKP91_16370</name>
</gene>
<accession>A0AB73TL94</accession>
<protein>
    <recommendedName>
        <fullName evidence="3">Secreted protein</fullName>
    </recommendedName>
</protein>
<comment type="caution">
    <text evidence="1">The sequence shown here is derived from an EMBL/GenBank/DDBJ whole genome shotgun (WGS) entry which is preliminary data.</text>
</comment>